<proteinExistence type="predicted"/>
<dbReference type="InterPro" id="IPR050639">
    <property type="entry name" value="SSR_resolvase"/>
</dbReference>
<dbReference type="GO" id="GO:0003677">
    <property type="term" value="F:DNA binding"/>
    <property type="evidence" value="ECO:0007669"/>
    <property type="project" value="InterPro"/>
</dbReference>
<evidence type="ECO:0000313" key="3">
    <source>
        <dbReference type="Proteomes" id="UP000176493"/>
    </source>
</evidence>
<dbReference type="AlphaFoldDB" id="A0A1G2MGT2"/>
<gene>
    <name evidence="2" type="ORF">A2W52_00265</name>
</gene>
<dbReference type="Gene3D" id="3.90.1750.20">
    <property type="entry name" value="Putative Large Serine Recombinase, Chain B, Domain 2"/>
    <property type="match status" value="1"/>
</dbReference>
<reference evidence="2 3" key="1">
    <citation type="journal article" date="2016" name="Nat. Commun.">
        <title>Thousands of microbial genomes shed light on interconnected biogeochemical processes in an aquifer system.</title>
        <authorList>
            <person name="Anantharaman K."/>
            <person name="Brown C.T."/>
            <person name="Hug L.A."/>
            <person name="Sharon I."/>
            <person name="Castelle C.J."/>
            <person name="Probst A.J."/>
            <person name="Thomas B.C."/>
            <person name="Singh A."/>
            <person name="Wilkins M.J."/>
            <person name="Karaoz U."/>
            <person name="Brodie E.L."/>
            <person name="Williams K.H."/>
            <person name="Hubbard S.S."/>
            <person name="Banfield J.F."/>
        </authorList>
    </citation>
    <scope>NUCLEOTIDE SEQUENCE [LARGE SCALE GENOMIC DNA]</scope>
</reference>
<comment type="caution">
    <text evidence="2">The sequence shown here is derived from an EMBL/GenBank/DDBJ whole genome shotgun (WGS) entry which is preliminary data.</text>
</comment>
<dbReference type="EMBL" id="MHRJ01000016">
    <property type="protein sequence ID" value="OHA23033.1"/>
    <property type="molecule type" value="Genomic_DNA"/>
</dbReference>
<evidence type="ECO:0000313" key="2">
    <source>
        <dbReference type="EMBL" id="OHA23033.1"/>
    </source>
</evidence>
<dbReference type="Proteomes" id="UP000176493">
    <property type="component" value="Unassembled WGS sequence"/>
</dbReference>
<dbReference type="PANTHER" id="PTHR30461">
    <property type="entry name" value="DNA-INVERTASE FROM LAMBDOID PROPHAGE"/>
    <property type="match status" value="1"/>
</dbReference>
<accession>A0A1G2MGT2</accession>
<dbReference type="PANTHER" id="PTHR30461:SF23">
    <property type="entry name" value="DNA RECOMBINASE-RELATED"/>
    <property type="match status" value="1"/>
</dbReference>
<organism evidence="2 3">
    <name type="scientific">Candidatus Taylorbacteria bacterium RIFCSPHIGHO2_02_49_25</name>
    <dbReference type="NCBI Taxonomy" id="1802305"/>
    <lineage>
        <taxon>Bacteria</taxon>
        <taxon>Candidatus Tayloriibacteriota</taxon>
    </lineage>
</organism>
<sequence>MFRHYPRAERRELWRVIRKAFELYATGNFNVFELTDILHEKGLRTRRGNKLSHGRMFDILKNRFYIGELHWGKVNLKQGKHEAIISEELFNSVQRMLASKNRHACRRRKYSWLLNGFLRCYTHGCRYTAEWHLNKKIGYHGTVAEWQNRRFCHAEIRVILDKK</sequence>
<evidence type="ECO:0000259" key="1">
    <source>
        <dbReference type="Pfam" id="PF07508"/>
    </source>
</evidence>
<protein>
    <recommendedName>
        <fullName evidence="1">Recombinase domain-containing protein</fullName>
    </recommendedName>
</protein>
<dbReference type="GO" id="GO:0000150">
    <property type="term" value="F:DNA strand exchange activity"/>
    <property type="evidence" value="ECO:0007669"/>
    <property type="project" value="InterPro"/>
</dbReference>
<feature type="domain" description="Recombinase" evidence="1">
    <location>
        <begin position="14"/>
        <end position="98"/>
    </location>
</feature>
<name>A0A1G2MGT2_9BACT</name>
<dbReference type="InterPro" id="IPR038109">
    <property type="entry name" value="DNA_bind_recomb_sf"/>
</dbReference>
<dbReference type="Pfam" id="PF07508">
    <property type="entry name" value="Recombinase"/>
    <property type="match status" value="1"/>
</dbReference>
<dbReference type="InterPro" id="IPR011109">
    <property type="entry name" value="DNA_bind_recombinase_dom"/>
</dbReference>